<feature type="compositionally biased region" description="Basic and acidic residues" evidence="1">
    <location>
        <begin position="1"/>
        <end position="40"/>
    </location>
</feature>
<keyword evidence="3" id="KW-1185">Reference proteome</keyword>
<accession>A0ABU3MT27</accession>
<reference evidence="2" key="1">
    <citation type="submission" date="2023-08" db="EMBL/GenBank/DDBJ databases">
        <title>Study of Resistomes in environmental pathogenic environmental.</title>
        <authorList>
            <person name="Bhattacharjee A."/>
            <person name="Singh A.K."/>
        </authorList>
    </citation>
    <scope>NUCLEOTIDE SEQUENCE</scope>
    <source>
        <strain evidence="2">S1</strain>
    </source>
</reference>
<protein>
    <submittedName>
        <fullName evidence="2">Uncharacterized protein</fullName>
    </submittedName>
</protein>
<organism evidence="2 3">
    <name type="scientific">Alcaligenes nematophilus</name>
    <dbReference type="NCBI Taxonomy" id="2994643"/>
    <lineage>
        <taxon>Bacteria</taxon>
        <taxon>Pseudomonadati</taxon>
        <taxon>Pseudomonadota</taxon>
        <taxon>Betaproteobacteria</taxon>
        <taxon>Burkholderiales</taxon>
        <taxon>Alcaligenaceae</taxon>
        <taxon>Alcaligenes</taxon>
    </lineage>
</organism>
<proteinExistence type="predicted"/>
<sequence length="201" mass="23097">MEKKLNNGDDGTKRKSIDDHERRRQAEKSHAAEQQRRAKAIDGPQLVRDVMVKLGFQRQPAEREHINMKIFEANMSLEKLMSAGHAKEDQRNFEPPMPEQLFEREETEGFQAYGHGYTAGLKAQEVTITELRNPDVLKSYTKGLEEHRTDLYIGKNVENAKVPQISVECVNQLLTTAYNGRLHNLEKQNLEVKSDGPEFDH</sequence>
<dbReference type="Proteomes" id="UP001074635">
    <property type="component" value="Unassembled WGS sequence"/>
</dbReference>
<evidence type="ECO:0000256" key="1">
    <source>
        <dbReference type="SAM" id="MobiDB-lite"/>
    </source>
</evidence>
<evidence type="ECO:0000313" key="2">
    <source>
        <dbReference type="EMBL" id="MDT8504933.1"/>
    </source>
</evidence>
<gene>
    <name evidence="2" type="ORF">OYC61_011565</name>
</gene>
<feature type="region of interest" description="Disordered" evidence="1">
    <location>
        <begin position="1"/>
        <end position="44"/>
    </location>
</feature>
<dbReference type="EMBL" id="JAPQTC020000003">
    <property type="protein sequence ID" value="MDT8504933.1"/>
    <property type="molecule type" value="Genomic_DNA"/>
</dbReference>
<dbReference type="RefSeq" id="WP_268379021.1">
    <property type="nucleotide sequence ID" value="NZ_JAPQTC020000003.1"/>
</dbReference>
<name>A0ABU3MT27_9BURK</name>
<evidence type="ECO:0000313" key="3">
    <source>
        <dbReference type="Proteomes" id="UP001074635"/>
    </source>
</evidence>
<comment type="caution">
    <text evidence="2">The sequence shown here is derived from an EMBL/GenBank/DDBJ whole genome shotgun (WGS) entry which is preliminary data.</text>
</comment>